<dbReference type="InterPro" id="IPR001675">
    <property type="entry name" value="Glyco_trans_29"/>
</dbReference>
<comment type="subcellular location">
    <subcellularLocation>
        <location evidence="2">Endomembrane system</location>
    </subcellularLocation>
    <subcellularLocation>
        <location evidence="1">Membrane</location>
        <topology evidence="1">Single-pass membrane protein</topology>
    </subcellularLocation>
</comment>
<evidence type="ECO:0000256" key="5">
    <source>
        <dbReference type="ARBA" id="ARBA00022692"/>
    </source>
</evidence>
<dbReference type="EC" id="2.4.-.-" evidence="9"/>
<dbReference type="Pfam" id="PF00777">
    <property type="entry name" value="Glyco_transf_29"/>
    <property type="match status" value="1"/>
</dbReference>
<dbReference type="InterPro" id="IPR038578">
    <property type="entry name" value="GT29-like_sf"/>
</dbReference>
<keyword evidence="4 9" id="KW-0808">Transferase</keyword>
<dbReference type="AlphaFoldDB" id="A0AAW7XWX0"/>
<keyword evidence="3 9" id="KW-0328">Glycosyltransferase</keyword>
<keyword evidence="7" id="KW-0472">Membrane</keyword>
<evidence type="ECO:0000256" key="3">
    <source>
        <dbReference type="ARBA" id="ARBA00022676"/>
    </source>
</evidence>
<accession>A0AAW7XWX0</accession>
<organism evidence="9 10">
    <name type="scientific">Celeribacter halophilus</name>
    <dbReference type="NCBI Taxonomy" id="576117"/>
    <lineage>
        <taxon>Bacteria</taxon>
        <taxon>Pseudomonadati</taxon>
        <taxon>Pseudomonadota</taxon>
        <taxon>Alphaproteobacteria</taxon>
        <taxon>Rhodobacterales</taxon>
        <taxon>Roseobacteraceae</taxon>
        <taxon>Celeribacter</taxon>
    </lineage>
</organism>
<evidence type="ECO:0000256" key="4">
    <source>
        <dbReference type="ARBA" id="ARBA00022679"/>
    </source>
</evidence>
<evidence type="ECO:0000313" key="10">
    <source>
        <dbReference type="Proteomes" id="UP001169823"/>
    </source>
</evidence>
<name>A0AAW7XWX0_9RHOB</name>
<sequence>MTWLSQIIFSCRKALQGDQYLAHLSLSEDALHALLEGKTVAIVGNARSLETQNYGAEIDAHDIVIRLNNAPIIAADSHGRRTDWMAVAKHISKQTLQTRNPDLLLWMPAHRKRLDWRMVNYSKFYLNSPERNDELKAKLGASSSVGCKTIDLIRRTNAAKVTLYGFDFFASLSLSGNRTADQVPHNFSAEKEMVENLIARDTRFSLRT</sequence>
<evidence type="ECO:0000256" key="2">
    <source>
        <dbReference type="ARBA" id="ARBA00004308"/>
    </source>
</evidence>
<reference evidence="9" key="1">
    <citation type="submission" date="2023-07" db="EMBL/GenBank/DDBJ databases">
        <title>Genome content predicts the carbon catabolic preferences of heterotrophic bacteria.</title>
        <authorList>
            <person name="Gralka M."/>
        </authorList>
    </citation>
    <scope>NUCLEOTIDE SEQUENCE</scope>
    <source>
        <strain evidence="9">I2M02</strain>
    </source>
</reference>
<dbReference type="GO" id="GO:0008373">
    <property type="term" value="F:sialyltransferase activity"/>
    <property type="evidence" value="ECO:0007669"/>
    <property type="project" value="InterPro"/>
</dbReference>
<evidence type="ECO:0000313" key="9">
    <source>
        <dbReference type="EMBL" id="MDO6458819.1"/>
    </source>
</evidence>
<dbReference type="GO" id="GO:0012505">
    <property type="term" value="C:endomembrane system"/>
    <property type="evidence" value="ECO:0007669"/>
    <property type="project" value="UniProtKB-SubCell"/>
</dbReference>
<evidence type="ECO:0000256" key="1">
    <source>
        <dbReference type="ARBA" id="ARBA00004167"/>
    </source>
</evidence>
<dbReference type="GO" id="GO:0016020">
    <property type="term" value="C:membrane"/>
    <property type="evidence" value="ECO:0007669"/>
    <property type="project" value="UniProtKB-SubCell"/>
</dbReference>
<protein>
    <submittedName>
        <fullName evidence="9">Glycosyltransferase family 29 protein</fullName>
        <ecNumber evidence="9">2.4.-.-</ecNumber>
    </submittedName>
</protein>
<proteinExistence type="predicted"/>
<gene>
    <name evidence="9" type="ORF">Q4494_17185</name>
</gene>
<dbReference type="EMBL" id="JAUOPJ010000020">
    <property type="protein sequence ID" value="MDO6458819.1"/>
    <property type="molecule type" value="Genomic_DNA"/>
</dbReference>
<keyword evidence="5" id="KW-0812">Transmembrane</keyword>
<dbReference type="Gene3D" id="3.90.1480.20">
    <property type="entry name" value="Glycosyl transferase family 29"/>
    <property type="match status" value="1"/>
</dbReference>
<comment type="caution">
    <text evidence="9">The sequence shown here is derived from an EMBL/GenBank/DDBJ whole genome shotgun (WGS) entry which is preliminary data.</text>
</comment>
<evidence type="ECO:0000256" key="6">
    <source>
        <dbReference type="ARBA" id="ARBA00022989"/>
    </source>
</evidence>
<evidence type="ECO:0000256" key="7">
    <source>
        <dbReference type="ARBA" id="ARBA00023136"/>
    </source>
</evidence>
<dbReference type="Proteomes" id="UP001169823">
    <property type="component" value="Unassembled WGS sequence"/>
</dbReference>
<dbReference type="RefSeq" id="WP_303480831.1">
    <property type="nucleotide sequence ID" value="NZ_JAUOPJ010000020.1"/>
</dbReference>
<evidence type="ECO:0000256" key="8">
    <source>
        <dbReference type="ARBA" id="ARBA00023180"/>
    </source>
</evidence>
<keyword evidence="8" id="KW-0325">Glycoprotein</keyword>
<keyword evidence="6" id="KW-1133">Transmembrane helix</keyword>